<dbReference type="KEGG" id="mcit:NCTC10181_00560"/>
<feature type="signal peptide" evidence="1">
    <location>
        <begin position="1"/>
        <end position="25"/>
    </location>
</feature>
<dbReference type="AlphaFoldDB" id="A0A449B2B2"/>
<feature type="chain" id="PRO_5019242285" evidence="1">
    <location>
        <begin position="26"/>
        <end position="408"/>
    </location>
</feature>
<dbReference type="Pfam" id="PF06646">
    <property type="entry name" value="CypI"/>
    <property type="match status" value="1"/>
</dbReference>
<evidence type="ECO:0000313" key="2">
    <source>
        <dbReference type="EMBL" id="VEU74701.1"/>
    </source>
</evidence>
<reference evidence="2 3" key="1">
    <citation type="submission" date="2019-01" db="EMBL/GenBank/DDBJ databases">
        <authorList>
            <consortium name="Pathogen Informatics"/>
        </authorList>
    </citation>
    <scope>NUCLEOTIDE SEQUENCE [LARGE SCALE GENOMIC DNA]</scope>
    <source>
        <strain evidence="2 3">NCTC10181</strain>
    </source>
</reference>
<dbReference type="PROSITE" id="PS51257">
    <property type="entry name" value="PROKAR_LIPOPROTEIN"/>
    <property type="match status" value="1"/>
</dbReference>
<dbReference type="OrthoDB" id="401239at2"/>
<proteinExistence type="predicted"/>
<keyword evidence="1" id="KW-0732">Signal</keyword>
<dbReference type="Gene3D" id="3.40.190.180">
    <property type="entry name" value="Cypl, domain I"/>
    <property type="match status" value="1"/>
</dbReference>
<dbReference type="Proteomes" id="UP000290985">
    <property type="component" value="Chromosome"/>
</dbReference>
<evidence type="ECO:0000256" key="1">
    <source>
        <dbReference type="SAM" id="SignalP"/>
    </source>
</evidence>
<sequence length="408" mass="47297">MTKFFKKIKLILVGSLFIGPFLSVSCFSEKEENQWDTDIKFYVPQPNKGYTEEMKTQFEKTLTKYFNEIKNQNSSLKNNPDVSIKLEYAQSSGDLYQKFLANNVDNDFAIMSYSDISKKNNDELLPSVAQTQTLKFLWTPEVTAKFQDKKEQDPLYLMAQQANKLQLEDSRFGSYPLDWIGKETQMMWDGSKYGVFYKNDQYTENFYGSILISGTSQEREQIKKSWLEKDWDTFKSFGILFNKKTSLSKFIVPVSIIAKNFGKTYNEIFEYLSNDNSFVSAGKDPAVNLGIKTSSGKTYKIAFDYDGVFNWTPPTWNPDSAEKTYNFKPTNYPEEQIRYLTMVGPLFYDAVLARKRMPEAQKEIFAQALAKLQNSENTYGTFSGFNKFIPLNDQKLKDNIKTLKNIYE</sequence>
<organism evidence="2 3">
    <name type="scientific">Mycoplasmopsis citelli</name>
    <dbReference type="NCBI Taxonomy" id="171281"/>
    <lineage>
        <taxon>Bacteria</taxon>
        <taxon>Bacillati</taxon>
        <taxon>Mycoplasmatota</taxon>
        <taxon>Mycoplasmoidales</taxon>
        <taxon>Metamycoplasmataceae</taxon>
        <taxon>Mycoplasmopsis</taxon>
    </lineage>
</organism>
<dbReference type="Gene3D" id="3.40.190.190">
    <property type="entry name" value="CypI, domain 2"/>
    <property type="match status" value="1"/>
</dbReference>
<keyword evidence="3" id="KW-1185">Reference proteome</keyword>
<accession>A0A449B2B2</accession>
<dbReference type="RefSeq" id="WP_129725508.1">
    <property type="nucleotide sequence ID" value="NZ_LR215036.1"/>
</dbReference>
<dbReference type="InterPro" id="IPR043099">
    <property type="entry name" value="CypI_dom_I"/>
</dbReference>
<dbReference type="NCBIfam" id="NF045838">
    <property type="entry name" value="MG289_thiam_LP"/>
    <property type="match status" value="1"/>
</dbReference>
<protein>
    <submittedName>
        <fullName evidence="2">High affinity transport system protein p37</fullName>
    </submittedName>
</protein>
<dbReference type="InterPro" id="IPR043100">
    <property type="entry name" value="CypI_dom_II"/>
</dbReference>
<dbReference type="EMBL" id="LR215036">
    <property type="protein sequence ID" value="VEU74701.1"/>
    <property type="molecule type" value="Genomic_DNA"/>
</dbReference>
<dbReference type="InterPro" id="IPR010592">
    <property type="entry name" value="CypI"/>
</dbReference>
<name>A0A449B2B2_9BACT</name>
<gene>
    <name evidence="2" type="ORF">NCTC10181_00560</name>
</gene>
<evidence type="ECO:0000313" key="3">
    <source>
        <dbReference type="Proteomes" id="UP000290985"/>
    </source>
</evidence>